<dbReference type="Gene3D" id="3.80.10.10">
    <property type="entry name" value="Ribonuclease Inhibitor"/>
    <property type="match status" value="1"/>
</dbReference>
<feature type="domain" description="F-box" evidence="1">
    <location>
        <begin position="67"/>
        <end position="105"/>
    </location>
</feature>
<name>A0A8R7TFH2_TRIUA</name>
<reference evidence="3" key="2">
    <citation type="submission" date="2018-03" db="EMBL/GenBank/DDBJ databases">
        <title>The Triticum urartu genome reveals the dynamic nature of wheat genome evolution.</title>
        <authorList>
            <person name="Ling H."/>
            <person name="Ma B."/>
            <person name="Shi X."/>
            <person name="Liu H."/>
            <person name="Dong L."/>
            <person name="Sun H."/>
            <person name="Cao Y."/>
            <person name="Gao Q."/>
            <person name="Zheng S."/>
            <person name="Li Y."/>
            <person name="Yu Y."/>
            <person name="Du H."/>
            <person name="Qi M."/>
            <person name="Li Y."/>
            <person name="Yu H."/>
            <person name="Cui Y."/>
            <person name="Wang N."/>
            <person name="Chen C."/>
            <person name="Wu H."/>
            <person name="Zhao Y."/>
            <person name="Zhang J."/>
            <person name="Li Y."/>
            <person name="Zhou W."/>
            <person name="Zhang B."/>
            <person name="Hu W."/>
            <person name="Eijk M."/>
            <person name="Tang J."/>
            <person name="Witsenboer H."/>
            <person name="Zhao S."/>
            <person name="Li Z."/>
            <person name="Zhang A."/>
            <person name="Wang D."/>
            <person name="Liang C."/>
        </authorList>
    </citation>
    <scope>NUCLEOTIDE SEQUENCE [LARGE SCALE GENOMIC DNA]</scope>
    <source>
        <strain evidence="3">cv. G1812</strain>
    </source>
</reference>
<dbReference type="Proteomes" id="UP000015106">
    <property type="component" value="Chromosome 2"/>
</dbReference>
<dbReference type="SUPFAM" id="SSF52047">
    <property type="entry name" value="RNI-like"/>
    <property type="match status" value="1"/>
</dbReference>
<dbReference type="InterPro" id="IPR036047">
    <property type="entry name" value="F-box-like_dom_sf"/>
</dbReference>
<dbReference type="PANTHER" id="PTHR32141:SF183">
    <property type="entry name" value="F-BOX DOMAIN-CONTAINING PROTEIN"/>
    <property type="match status" value="1"/>
</dbReference>
<dbReference type="Pfam" id="PF00646">
    <property type="entry name" value="F-box"/>
    <property type="match status" value="1"/>
</dbReference>
<reference evidence="4" key="1">
    <citation type="journal article" date="2013" name="Nature">
        <title>Draft genome of the wheat A-genome progenitor Triticum urartu.</title>
        <authorList>
            <person name="Ling H.Q."/>
            <person name="Zhao S."/>
            <person name="Liu D."/>
            <person name="Wang J."/>
            <person name="Sun H."/>
            <person name="Zhang C."/>
            <person name="Fan H."/>
            <person name="Li D."/>
            <person name="Dong L."/>
            <person name="Tao Y."/>
            <person name="Gao C."/>
            <person name="Wu H."/>
            <person name="Li Y."/>
            <person name="Cui Y."/>
            <person name="Guo X."/>
            <person name="Zheng S."/>
            <person name="Wang B."/>
            <person name="Yu K."/>
            <person name="Liang Q."/>
            <person name="Yang W."/>
            <person name="Lou X."/>
            <person name="Chen J."/>
            <person name="Feng M."/>
            <person name="Jian J."/>
            <person name="Zhang X."/>
            <person name="Luo G."/>
            <person name="Jiang Y."/>
            <person name="Liu J."/>
            <person name="Wang Z."/>
            <person name="Sha Y."/>
            <person name="Zhang B."/>
            <person name="Wu H."/>
            <person name="Tang D."/>
            <person name="Shen Q."/>
            <person name="Xue P."/>
            <person name="Zou S."/>
            <person name="Wang X."/>
            <person name="Liu X."/>
            <person name="Wang F."/>
            <person name="Yang Y."/>
            <person name="An X."/>
            <person name="Dong Z."/>
            <person name="Zhang K."/>
            <person name="Zhang X."/>
            <person name="Luo M.C."/>
            <person name="Dvorak J."/>
            <person name="Tong Y."/>
            <person name="Wang J."/>
            <person name="Yang H."/>
            <person name="Li Z."/>
            <person name="Wang D."/>
            <person name="Zhang A."/>
            <person name="Wang J."/>
        </authorList>
    </citation>
    <scope>NUCLEOTIDE SEQUENCE</scope>
    <source>
        <strain evidence="4">cv. G1812</strain>
    </source>
</reference>
<keyword evidence="4" id="KW-1185">Reference proteome</keyword>
<dbReference type="AlphaFoldDB" id="A0A8R7TFH2"/>
<protein>
    <recommendedName>
        <fullName evidence="5">F-box domain-containing protein</fullName>
    </recommendedName>
</protein>
<sequence length="429" mass="47360">MADPRPFTNVDPATAAAVRRSGCDPHELDMFMEHLLTYIYTLVPRPPFPDNGRLAAHAASSDGVDRISRLPDELLRNIVARLPAKYGARTAVLSSCWRALWSSTPLVLSDAHLLPDGHGWPPTPATSPSVIAAVSRILEAHPGPFRCVDLVCSHMSRARVARWVQLLAAKGVQDLVLVNRPWPQDVPLPAALFSVTTLTSLYIGLWKLPSTDVLRGASFPHLVELGICSVEMERDAVESLVARSPKLEILNIEGCRVELRLHLVSQSLRCVQICGSAKEDIAMVKAPCLERLILSGRVGRGPFHSRVRIGDAPKLYTLGYIERGQVLELGKFQYGIKPSTSTMLRTVKILSLNVRFGVRDDVKMVPTFLRCFPNAERLHIVSKRCDQPAAGNHLTRSFWEESGPIENVASRIHTMSLREFIGDPGEVGF</sequence>
<accession>A0A8R7TFH2</accession>
<dbReference type="Gramene" id="TuG1812G0200002086.01.T01">
    <property type="protein sequence ID" value="TuG1812G0200002086.01.T01"/>
    <property type="gene ID" value="TuG1812G0200002086.01"/>
</dbReference>
<dbReference type="SUPFAM" id="SSF81383">
    <property type="entry name" value="F-box domain"/>
    <property type="match status" value="1"/>
</dbReference>
<feature type="domain" description="F-box/LRR-repeat protein 15/At3g58940/PEG3-like LRR" evidence="2">
    <location>
        <begin position="160"/>
        <end position="380"/>
    </location>
</feature>
<dbReference type="Pfam" id="PF24758">
    <property type="entry name" value="LRR_At5g56370"/>
    <property type="match status" value="1"/>
</dbReference>
<organism evidence="3 4">
    <name type="scientific">Triticum urartu</name>
    <name type="common">Red wild einkorn</name>
    <name type="synonym">Crithodium urartu</name>
    <dbReference type="NCBI Taxonomy" id="4572"/>
    <lineage>
        <taxon>Eukaryota</taxon>
        <taxon>Viridiplantae</taxon>
        <taxon>Streptophyta</taxon>
        <taxon>Embryophyta</taxon>
        <taxon>Tracheophyta</taxon>
        <taxon>Spermatophyta</taxon>
        <taxon>Magnoliopsida</taxon>
        <taxon>Liliopsida</taxon>
        <taxon>Poales</taxon>
        <taxon>Poaceae</taxon>
        <taxon>BOP clade</taxon>
        <taxon>Pooideae</taxon>
        <taxon>Triticodae</taxon>
        <taxon>Triticeae</taxon>
        <taxon>Triticinae</taxon>
        <taxon>Triticum</taxon>
    </lineage>
</organism>
<dbReference type="PANTHER" id="PTHR32141">
    <property type="match status" value="1"/>
</dbReference>
<evidence type="ECO:0000259" key="2">
    <source>
        <dbReference type="Pfam" id="PF24758"/>
    </source>
</evidence>
<evidence type="ECO:0000259" key="1">
    <source>
        <dbReference type="Pfam" id="PF00646"/>
    </source>
</evidence>
<reference evidence="3" key="3">
    <citation type="submission" date="2022-06" db="UniProtKB">
        <authorList>
            <consortium name="EnsemblPlants"/>
        </authorList>
    </citation>
    <scope>IDENTIFICATION</scope>
</reference>
<dbReference type="InterPro" id="IPR032675">
    <property type="entry name" value="LRR_dom_sf"/>
</dbReference>
<dbReference type="InterPro" id="IPR001810">
    <property type="entry name" value="F-box_dom"/>
</dbReference>
<evidence type="ECO:0008006" key="5">
    <source>
        <dbReference type="Google" id="ProtNLM"/>
    </source>
</evidence>
<evidence type="ECO:0000313" key="4">
    <source>
        <dbReference type="Proteomes" id="UP000015106"/>
    </source>
</evidence>
<dbReference type="InterPro" id="IPR055302">
    <property type="entry name" value="F-box_dom-containing"/>
</dbReference>
<evidence type="ECO:0000313" key="3">
    <source>
        <dbReference type="EnsemblPlants" id="TuG1812G0200002086.01.T01"/>
    </source>
</evidence>
<proteinExistence type="predicted"/>
<dbReference type="EnsemblPlants" id="TuG1812G0200002086.01.T01">
    <property type="protein sequence ID" value="TuG1812G0200002086.01.T01"/>
    <property type="gene ID" value="TuG1812G0200002086.01"/>
</dbReference>
<dbReference type="InterPro" id="IPR055411">
    <property type="entry name" value="LRR_FXL15/At3g58940/PEG3-like"/>
</dbReference>